<dbReference type="PROSITE" id="PS51202">
    <property type="entry name" value="RCK_C"/>
    <property type="match status" value="1"/>
</dbReference>
<dbReference type="InterPro" id="IPR006037">
    <property type="entry name" value="RCK_C"/>
</dbReference>
<proteinExistence type="predicted"/>
<feature type="transmembrane region" description="Helical" evidence="6">
    <location>
        <begin position="243"/>
        <end position="268"/>
    </location>
</feature>
<dbReference type="SUPFAM" id="SSF116726">
    <property type="entry name" value="TrkA C-terminal domain-like"/>
    <property type="match status" value="1"/>
</dbReference>
<dbReference type="Gene3D" id="3.30.70.1450">
    <property type="entry name" value="Regulator of K+ conductance, C-terminal domain"/>
    <property type="match status" value="1"/>
</dbReference>
<dbReference type="Pfam" id="PF02080">
    <property type="entry name" value="TrkA_C"/>
    <property type="match status" value="1"/>
</dbReference>
<dbReference type="GO" id="GO:0008324">
    <property type="term" value="F:monoatomic cation transmembrane transporter activity"/>
    <property type="evidence" value="ECO:0007669"/>
    <property type="project" value="InterPro"/>
</dbReference>
<dbReference type="PRINTS" id="PR00169">
    <property type="entry name" value="KCHANNEL"/>
</dbReference>
<evidence type="ECO:0000256" key="6">
    <source>
        <dbReference type="SAM" id="Phobius"/>
    </source>
</evidence>
<dbReference type="GO" id="GO:0006813">
    <property type="term" value="P:potassium ion transport"/>
    <property type="evidence" value="ECO:0007669"/>
    <property type="project" value="InterPro"/>
</dbReference>
<keyword evidence="10" id="KW-1185">Reference proteome</keyword>
<evidence type="ECO:0000256" key="4">
    <source>
        <dbReference type="ARBA" id="ARBA00023136"/>
    </source>
</evidence>
<dbReference type="Gene3D" id="3.40.50.720">
    <property type="entry name" value="NAD(P)-binding Rossmann-like Domain"/>
    <property type="match status" value="1"/>
</dbReference>
<dbReference type="Gene3D" id="1.10.287.70">
    <property type="match status" value="1"/>
</dbReference>
<gene>
    <name evidence="9" type="ORF">B0174_02480</name>
</gene>
<dbReference type="RefSeq" id="WP_108558061.1">
    <property type="nucleotide sequence ID" value="NZ_MUXE01000002.1"/>
</dbReference>
<feature type="domain" description="RCK N-terminal" evidence="7">
    <location>
        <begin position="287"/>
        <end position="405"/>
    </location>
</feature>
<keyword evidence="4 6" id="KW-0472">Membrane</keyword>
<sequence>MTKYIIALAYRLETSIKYKNFKEFTYNILENNAYSKKKYFDTSMIFLVLSTIGILIFEVNHKNLRILNDYELFAVIIFSIEYLGRFWISSDIHKIILDDYEKYQLLNKKYKISKSIKKIISNKINFVLSPMAIVDLLAILPYYRPLRLLRILLIFRLFKILRYANSLKEFLQVFKERKFELFTLGLLYITVVFFSSTVIFLYEGPEGVNPNIVDFFDAVYWSIITISTVGYGDVTPITVEGKLVTLVLIVSSFLVIAFGTSIITTGLSDRMEIIKENRVQSETSKMKDFVIVCGFGMMARYFCEELLSIGKKFIIIDNNKEAVNSAKNLNYLAIQLDATNMQTLEMMGINKGANSVVALTNNDAVNLSIVLSARALNENIKIISRVNNSNSKKKFEIAGVNESILFNDVTAFVASEYLGQPVAFEAIDGILLNKDFKVVIDEVEILNNSRILGKNINLVDFRNYNLTLLGIVNLKNMNDFIFNPTNIDYIVQKDDILIIIGFKTSISQLKSDLINLDFRI</sequence>
<dbReference type="Pfam" id="PF00520">
    <property type="entry name" value="Ion_trans"/>
    <property type="match status" value="1"/>
</dbReference>
<feature type="transmembrane region" description="Helical" evidence="6">
    <location>
        <begin position="179"/>
        <end position="202"/>
    </location>
</feature>
<dbReference type="GO" id="GO:0016020">
    <property type="term" value="C:membrane"/>
    <property type="evidence" value="ECO:0007669"/>
    <property type="project" value="UniProtKB-SubCell"/>
</dbReference>
<comment type="caution">
    <text evidence="9">The sequence shown here is derived from an EMBL/GenBank/DDBJ whole genome shotgun (WGS) entry which is preliminary data.</text>
</comment>
<evidence type="ECO:0000259" key="8">
    <source>
        <dbReference type="PROSITE" id="PS51202"/>
    </source>
</evidence>
<protein>
    <recommendedName>
        <fullName evidence="5">BK channel</fullName>
    </recommendedName>
</protein>
<keyword evidence="3 6" id="KW-1133">Transmembrane helix</keyword>
<dbReference type="InterPro" id="IPR005821">
    <property type="entry name" value="Ion_trans_dom"/>
</dbReference>
<dbReference type="PANTHER" id="PTHR43833">
    <property type="entry name" value="POTASSIUM CHANNEL PROTEIN 2-RELATED-RELATED"/>
    <property type="match status" value="1"/>
</dbReference>
<dbReference type="PANTHER" id="PTHR43833:SF9">
    <property type="entry name" value="POTASSIUM CHANNEL PROTEIN YUGO-RELATED"/>
    <property type="match status" value="1"/>
</dbReference>
<dbReference type="SUPFAM" id="SSF81324">
    <property type="entry name" value="Voltage-gated potassium channels"/>
    <property type="match status" value="1"/>
</dbReference>
<keyword evidence="2 6" id="KW-0812">Transmembrane</keyword>
<evidence type="ECO:0000259" key="7">
    <source>
        <dbReference type="PROSITE" id="PS51201"/>
    </source>
</evidence>
<dbReference type="GO" id="GO:0005216">
    <property type="term" value="F:monoatomic ion channel activity"/>
    <property type="evidence" value="ECO:0007669"/>
    <property type="project" value="InterPro"/>
</dbReference>
<dbReference type="OrthoDB" id="9781411at2"/>
<dbReference type="PROSITE" id="PS51201">
    <property type="entry name" value="RCK_N"/>
    <property type="match status" value="1"/>
</dbReference>
<feature type="transmembrane region" description="Helical" evidence="6">
    <location>
        <begin position="39"/>
        <end position="58"/>
    </location>
</feature>
<dbReference type="Proteomes" id="UP000251135">
    <property type="component" value="Unassembled WGS sequence"/>
</dbReference>
<feature type="transmembrane region" description="Helical" evidence="6">
    <location>
        <begin position="124"/>
        <end position="143"/>
    </location>
</feature>
<evidence type="ECO:0000313" key="10">
    <source>
        <dbReference type="Proteomes" id="UP000251135"/>
    </source>
</evidence>
<feature type="transmembrane region" description="Helical" evidence="6">
    <location>
        <begin position="70"/>
        <end position="88"/>
    </location>
</feature>
<dbReference type="EMBL" id="MUXE01000002">
    <property type="protein sequence ID" value="PUE66153.1"/>
    <property type="molecule type" value="Genomic_DNA"/>
</dbReference>
<name>A0A363D4G5_9BACT</name>
<dbReference type="Pfam" id="PF02254">
    <property type="entry name" value="TrkA_N"/>
    <property type="match status" value="1"/>
</dbReference>
<dbReference type="InterPro" id="IPR036291">
    <property type="entry name" value="NAD(P)-bd_dom_sf"/>
</dbReference>
<accession>A0A363D4G5</accession>
<dbReference type="InterPro" id="IPR036721">
    <property type="entry name" value="RCK_C_sf"/>
</dbReference>
<dbReference type="InterPro" id="IPR003148">
    <property type="entry name" value="RCK_N"/>
</dbReference>
<reference evidence="9 10" key="1">
    <citation type="submission" date="2017-02" db="EMBL/GenBank/DDBJ databases">
        <title>Arcobacter caeni sp. nov, a new Arcobacter species isolated from reclaimed water.</title>
        <authorList>
            <person name="Figueras M.J."/>
            <person name="Perez-Cataluna A."/>
            <person name="Salas-Masso N."/>
        </authorList>
    </citation>
    <scope>NUCLEOTIDE SEQUENCE [LARGE SCALE GENOMIC DNA]</scope>
    <source>
        <strain evidence="9 10">RW17-10</strain>
    </source>
</reference>
<evidence type="ECO:0000313" key="9">
    <source>
        <dbReference type="EMBL" id="PUE66153.1"/>
    </source>
</evidence>
<evidence type="ECO:0000256" key="3">
    <source>
        <dbReference type="ARBA" id="ARBA00022989"/>
    </source>
</evidence>
<comment type="subcellular location">
    <subcellularLocation>
        <location evidence="1">Membrane</location>
        <topology evidence="1">Multi-pass membrane protein</topology>
    </subcellularLocation>
</comment>
<dbReference type="AlphaFoldDB" id="A0A363D4G5"/>
<dbReference type="SUPFAM" id="SSF51735">
    <property type="entry name" value="NAD(P)-binding Rossmann-fold domains"/>
    <property type="match status" value="1"/>
</dbReference>
<organism evidence="9 10">
    <name type="scientific">Arcobacter caeni</name>
    <dbReference type="NCBI Taxonomy" id="1912877"/>
    <lineage>
        <taxon>Bacteria</taxon>
        <taxon>Pseudomonadati</taxon>
        <taxon>Campylobacterota</taxon>
        <taxon>Epsilonproteobacteria</taxon>
        <taxon>Campylobacterales</taxon>
        <taxon>Arcobacteraceae</taxon>
        <taxon>Arcobacter</taxon>
    </lineage>
</organism>
<evidence type="ECO:0000256" key="5">
    <source>
        <dbReference type="ARBA" id="ARBA00029579"/>
    </source>
</evidence>
<evidence type="ECO:0000256" key="2">
    <source>
        <dbReference type="ARBA" id="ARBA00022692"/>
    </source>
</evidence>
<feature type="domain" description="RCK C-terminal" evidence="8">
    <location>
        <begin position="427"/>
        <end position="515"/>
    </location>
</feature>
<evidence type="ECO:0000256" key="1">
    <source>
        <dbReference type="ARBA" id="ARBA00004141"/>
    </source>
</evidence>
<dbReference type="InterPro" id="IPR050721">
    <property type="entry name" value="Trk_Ktr_HKT_K-transport"/>
</dbReference>